<dbReference type="Gramene" id="Solyc05g016341.1.1">
    <property type="protein sequence ID" value="Solyc05g016341.1.1"/>
    <property type="gene ID" value="Solyc05g016341.1"/>
</dbReference>
<reference evidence="1" key="1">
    <citation type="journal article" date="2012" name="Nature">
        <title>The tomato genome sequence provides insights into fleshy fruit evolution.</title>
        <authorList>
            <consortium name="Tomato Genome Consortium"/>
        </authorList>
    </citation>
    <scope>NUCLEOTIDE SEQUENCE [LARGE SCALE GENOMIC DNA]</scope>
    <source>
        <strain evidence="1">cv. Heinz 1706</strain>
    </source>
</reference>
<accession>A0A3Q7HAP2</accession>
<dbReference type="AlphaFoldDB" id="A0A3Q7HAP2"/>
<reference evidence="1" key="2">
    <citation type="submission" date="2019-01" db="UniProtKB">
        <authorList>
            <consortium name="EnsemblPlants"/>
        </authorList>
    </citation>
    <scope>IDENTIFICATION</scope>
    <source>
        <strain evidence="1">cv. Heinz 1706</strain>
    </source>
</reference>
<evidence type="ECO:0000313" key="1">
    <source>
        <dbReference type="EnsemblPlants" id="Solyc05g016341.1.1"/>
    </source>
</evidence>
<dbReference type="EnsemblPlants" id="Solyc05g016341.1.1">
    <property type="protein sequence ID" value="Solyc05g016341.1.1"/>
    <property type="gene ID" value="Solyc05g016341.1"/>
</dbReference>
<dbReference type="InParanoid" id="A0A3Q7HAP2"/>
<evidence type="ECO:0000313" key="2">
    <source>
        <dbReference type="Proteomes" id="UP000004994"/>
    </source>
</evidence>
<dbReference type="OMA" id="SITCDRK"/>
<evidence type="ECO:0008006" key="3">
    <source>
        <dbReference type="Google" id="ProtNLM"/>
    </source>
</evidence>
<proteinExistence type="predicted"/>
<protein>
    <recommendedName>
        <fullName evidence="3">Reverse transcriptase Ty1/copia-type domain-containing protein</fullName>
    </recommendedName>
</protein>
<dbReference type="Proteomes" id="UP000004994">
    <property type="component" value="Chromosome 5"/>
</dbReference>
<keyword evidence="2" id="KW-1185">Reference proteome</keyword>
<organism evidence="1">
    <name type="scientific">Solanum lycopersicum</name>
    <name type="common">Tomato</name>
    <name type="synonym">Lycopersicon esculentum</name>
    <dbReference type="NCBI Taxonomy" id="4081"/>
    <lineage>
        <taxon>Eukaryota</taxon>
        <taxon>Viridiplantae</taxon>
        <taxon>Streptophyta</taxon>
        <taxon>Embryophyta</taxon>
        <taxon>Tracheophyta</taxon>
        <taxon>Spermatophyta</taxon>
        <taxon>Magnoliopsida</taxon>
        <taxon>eudicotyledons</taxon>
        <taxon>Gunneridae</taxon>
        <taxon>Pentapetalae</taxon>
        <taxon>asterids</taxon>
        <taxon>lamiids</taxon>
        <taxon>Solanales</taxon>
        <taxon>Solanaceae</taxon>
        <taxon>Solanoideae</taxon>
        <taxon>Solaneae</taxon>
        <taxon>Solanum</taxon>
        <taxon>Solanum subgen. Lycopersicon</taxon>
    </lineage>
</organism>
<name>A0A3Q7HAP2_SOLLC</name>
<sequence length="99" mass="11715">MSDQDYKTTSSDHCVFAQKKFDSDFIILLLYVDDILVVGKNTSKIDELKDERKIYFSQKKYTECVLERFSMKNAKPFSTPLSDHMKLRKKMFPTTMKEK</sequence>